<protein>
    <submittedName>
        <fullName evidence="1">Uncharacterized protein</fullName>
    </submittedName>
</protein>
<dbReference type="EMBL" id="VSSQ01002586">
    <property type="protein sequence ID" value="MPM16298.1"/>
    <property type="molecule type" value="Genomic_DNA"/>
</dbReference>
<dbReference type="AlphaFoldDB" id="A0A644XKL2"/>
<comment type="caution">
    <text evidence="1">The sequence shown here is derived from an EMBL/GenBank/DDBJ whole genome shotgun (WGS) entry which is preliminary data.</text>
</comment>
<sequence>MIGCCDETPKSHALFEVVGDCQVVVVQPGGEFRASAARDSARRKVEGFCSWCRSWIGGTGICDAVDDHVRVVHLPCVEVGQMIPVIGEVDLQAGFLPPDRIFNIRPIGKERVEIALEAGEIPGTGRGDQVLGILLEGGVLGHRHPQVGDFAEAAQRGKVEHLIVVGEAVRHDIGCLDLREIEQDFPRLGRRSVGQCHGCGLDDAVSVDSQGRRGRIYADRGDARFAERLELAGVGYAVPIQVTPGKKLAEIRILGVDDAIAIGVKGRECLVPRFGRRTEQLRDVINLPVPVTVDRQQTIIGCNPRRAFRKAVAVEIEARIRTAEGCQFKAIAVEIDDKRIDGRRVPLGNQVREPVGILFD</sequence>
<proteinExistence type="predicted"/>
<accession>A0A644XKL2</accession>
<evidence type="ECO:0000313" key="1">
    <source>
        <dbReference type="EMBL" id="MPM16298.1"/>
    </source>
</evidence>
<organism evidence="1">
    <name type="scientific">bioreactor metagenome</name>
    <dbReference type="NCBI Taxonomy" id="1076179"/>
    <lineage>
        <taxon>unclassified sequences</taxon>
        <taxon>metagenomes</taxon>
        <taxon>ecological metagenomes</taxon>
    </lineage>
</organism>
<name>A0A644XKL2_9ZZZZ</name>
<reference evidence="1" key="1">
    <citation type="submission" date="2019-08" db="EMBL/GenBank/DDBJ databases">
        <authorList>
            <person name="Kucharzyk K."/>
            <person name="Murdoch R.W."/>
            <person name="Higgins S."/>
            <person name="Loffler F."/>
        </authorList>
    </citation>
    <scope>NUCLEOTIDE SEQUENCE</scope>
</reference>
<gene>
    <name evidence="1" type="ORF">SDC9_62676</name>
</gene>